<name>A0A1B6HBI1_9HEMI</name>
<proteinExistence type="predicted"/>
<feature type="compositionally biased region" description="Polar residues" evidence="1">
    <location>
        <begin position="115"/>
        <end position="153"/>
    </location>
</feature>
<evidence type="ECO:0000313" key="3">
    <source>
        <dbReference type="EMBL" id="JAS72030.1"/>
    </source>
</evidence>
<reference evidence="3" key="1">
    <citation type="submission" date="2015-11" db="EMBL/GenBank/DDBJ databases">
        <title>De novo transcriptome assembly of four potential Pierce s Disease insect vectors from Arizona vineyards.</title>
        <authorList>
            <person name="Tassone E.E."/>
        </authorList>
    </citation>
    <scope>NUCLEOTIDE SEQUENCE</scope>
</reference>
<dbReference type="EMBL" id="GECU01035676">
    <property type="protein sequence ID" value="JAS72030.1"/>
    <property type="molecule type" value="Transcribed_RNA"/>
</dbReference>
<dbReference type="AlphaFoldDB" id="A0A1B6HBI1"/>
<gene>
    <name evidence="3" type="ORF">g.19882</name>
</gene>
<feature type="chain" id="PRO_5008584316" evidence="2">
    <location>
        <begin position="18"/>
        <end position="191"/>
    </location>
</feature>
<feature type="signal peptide" evidence="2">
    <location>
        <begin position="1"/>
        <end position="17"/>
    </location>
</feature>
<feature type="compositionally biased region" description="Basic and acidic residues" evidence="1">
    <location>
        <begin position="97"/>
        <end position="108"/>
    </location>
</feature>
<accession>A0A1B6HBI1</accession>
<dbReference type="PROSITE" id="PS51257">
    <property type="entry name" value="PROKAR_LIPOPROTEIN"/>
    <property type="match status" value="1"/>
</dbReference>
<sequence>MKLKLVWILIFLAACEAQNCRRRGSRRYGRRRGINGIQGGPRGLDETFPGFWDSHEIDFLPPPRPFPEQLYFERQYRPAGIDDSRRRKQKPAAGNSDFRKDSLAKESSEVEPYLNTKTKPNQPGSSKTNKISSADKYSSTTSKSAAETYQWTIQKPVKPSDDDYSFYIRDDIDDEEDNDDNNMDDTKDYRW</sequence>
<protein>
    <submittedName>
        <fullName evidence="3">Uncharacterized protein</fullName>
    </submittedName>
</protein>
<evidence type="ECO:0000256" key="2">
    <source>
        <dbReference type="SAM" id="SignalP"/>
    </source>
</evidence>
<feature type="region of interest" description="Disordered" evidence="1">
    <location>
        <begin position="77"/>
        <end position="191"/>
    </location>
</feature>
<organism evidence="3">
    <name type="scientific">Homalodisca liturata</name>
    <dbReference type="NCBI Taxonomy" id="320908"/>
    <lineage>
        <taxon>Eukaryota</taxon>
        <taxon>Metazoa</taxon>
        <taxon>Ecdysozoa</taxon>
        <taxon>Arthropoda</taxon>
        <taxon>Hexapoda</taxon>
        <taxon>Insecta</taxon>
        <taxon>Pterygota</taxon>
        <taxon>Neoptera</taxon>
        <taxon>Paraneoptera</taxon>
        <taxon>Hemiptera</taxon>
        <taxon>Auchenorrhyncha</taxon>
        <taxon>Membracoidea</taxon>
        <taxon>Cicadellidae</taxon>
        <taxon>Cicadellinae</taxon>
        <taxon>Proconiini</taxon>
        <taxon>Homalodisca</taxon>
    </lineage>
</organism>
<keyword evidence="2" id="KW-0732">Signal</keyword>
<evidence type="ECO:0000256" key="1">
    <source>
        <dbReference type="SAM" id="MobiDB-lite"/>
    </source>
</evidence>
<feature type="compositionally biased region" description="Acidic residues" evidence="1">
    <location>
        <begin position="171"/>
        <end position="183"/>
    </location>
</feature>